<dbReference type="InterPro" id="IPR023214">
    <property type="entry name" value="HAD_sf"/>
</dbReference>
<dbReference type="InterPro" id="IPR006379">
    <property type="entry name" value="HAD-SF_hydro_IIB"/>
</dbReference>
<sequence>MKLYIISNRLPVKVTSADGTFSFVRSEGGLTTGLNSLQISYEKHWIGWPGLCVDKEEEKLEITSELDKMNFHPVFLTEVQIRDYYEGYSNSTIWPLCHYFYAYTLYKKSFWQAYKEVNQLFCDEICRVIRPGDVVWVQDYQLMLLPAMLRKVYPDLSIGYFHHIPFPSYELFRILPERAEILKGLLGADFIAFHTHDYMRHFISAVERVLHLEFKLDEVQLGNRVARIDALPMGINYDSYHKASCNPQVKQAIDHTRKLFGNHKLILSVDRLDYSKGILHRLHGFSSFLEHHPEYHGKVTLAMIIVPSRDHVGSYAELKTRIDEEIGSVNGRYSTMDWTPVCYFYHSFTWEELVAMYCVADIALVTPLRDGMNLVAKEYVAAKSDTPGVLILSEMAGASVEMTGAIQINPNDTEQIENAICHALEMPVQEQVHRLKRMQAVISVQTVDKWAFDFIHELRNTYLKNEQLRHKRLTAATIASLKLRYDQAVRRLVLLDYDGTLVAFKARPEDAKPTPELIALLQRLADDPANHVVINSGRDHYTLEKWLGNLPVSFAAEHGAFYKEHGVWHNNMKKMDWENGLLSILRLFVSKTPGARLEVKETALVWHYRESDAWLGALRAQQLVNALISICSRQKLQIMQGNKVVEIKSPDYNKGSEVKRLMVDMHYDFILAIGDDTTDDDMFQALPRNAVAIKVGSISEIASYNLPSQQDVLPFLSALARREQRHRKGEMIKRRIETTVDFLKGLLKKL</sequence>
<comment type="similarity">
    <text evidence="1">In the C-terminal section; belongs to the trehalose phosphatase family.</text>
</comment>
<dbReference type="RefSeq" id="WP_005924566.1">
    <property type="nucleotide sequence ID" value="NZ_CABKSE010000001.1"/>
</dbReference>
<proteinExistence type="inferred from homology"/>
<evidence type="ECO:0000313" key="4">
    <source>
        <dbReference type="Proteomes" id="UP000422221"/>
    </source>
</evidence>
<evidence type="ECO:0000256" key="1">
    <source>
        <dbReference type="ARBA" id="ARBA00006330"/>
    </source>
</evidence>
<dbReference type="Pfam" id="PF00982">
    <property type="entry name" value="Glyco_transf_20"/>
    <property type="match status" value="1"/>
</dbReference>
<dbReference type="GO" id="GO:0004805">
    <property type="term" value="F:trehalose-phosphatase activity"/>
    <property type="evidence" value="ECO:0007669"/>
    <property type="project" value="TreeGrafter"/>
</dbReference>
<comment type="similarity">
    <text evidence="2">Belongs to the glycosyltransferase 20 family.</text>
</comment>
<evidence type="ECO:0000256" key="2">
    <source>
        <dbReference type="ARBA" id="ARBA00008799"/>
    </source>
</evidence>
<dbReference type="PANTHER" id="PTHR10788">
    <property type="entry name" value="TREHALOSE-6-PHOSPHATE SYNTHASE"/>
    <property type="match status" value="1"/>
</dbReference>
<evidence type="ECO:0000313" key="3">
    <source>
        <dbReference type="EMBL" id="KAA3759919.1"/>
    </source>
</evidence>
<dbReference type="InterPro" id="IPR003337">
    <property type="entry name" value="Trehalose_PPase"/>
</dbReference>
<dbReference type="GO" id="GO:0003825">
    <property type="term" value="F:alpha,alpha-trehalose-phosphate synthase (UDP-forming) activity"/>
    <property type="evidence" value="ECO:0007669"/>
    <property type="project" value="TreeGrafter"/>
</dbReference>
<dbReference type="PANTHER" id="PTHR10788:SF106">
    <property type="entry name" value="BCDNA.GH08860"/>
    <property type="match status" value="1"/>
</dbReference>
<dbReference type="Proteomes" id="UP000422221">
    <property type="component" value="Unassembled WGS sequence"/>
</dbReference>
<protein>
    <submittedName>
        <fullName evidence="3">Bifunctional alpha,alpha-trehalose-phosphate synthase (UDP-forming)/trehalose-phosphatase</fullName>
    </submittedName>
</protein>
<accession>A0A7J4XEJ4</accession>
<dbReference type="InterPro" id="IPR036412">
    <property type="entry name" value="HAD-like_sf"/>
</dbReference>
<name>A0A7J4XEJ4_9BACE</name>
<dbReference type="GO" id="GO:0005992">
    <property type="term" value="P:trehalose biosynthetic process"/>
    <property type="evidence" value="ECO:0007669"/>
    <property type="project" value="InterPro"/>
</dbReference>
<dbReference type="Gene3D" id="3.40.50.1000">
    <property type="entry name" value="HAD superfamily/HAD-like"/>
    <property type="match status" value="1"/>
</dbReference>
<dbReference type="NCBIfam" id="TIGR01484">
    <property type="entry name" value="HAD-SF-IIB"/>
    <property type="match status" value="1"/>
</dbReference>
<dbReference type="SUPFAM" id="SSF53756">
    <property type="entry name" value="UDP-Glycosyltransferase/glycogen phosphorylase"/>
    <property type="match status" value="1"/>
</dbReference>
<dbReference type="SUPFAM" id="SSF56784">
    <property type="entry name" value="HAD-like"/>
    <property type="match status" value="1"/>
</dbReference>
<organism evidence="3 4">
    <name type="scientific">Bacteroides salyersiae</name>
    <dbReference type="NCBI Taxonomy" id="291644"/>
    <lineage>
        <taxon>Bacteria</taxon>
        <taxon>Pseudomonadati</taxon>
        <taxon>Bacteroidota</taxon>
        <taxon>Bacteroidia</taxon>
        <taxon>Bacteroidales</taxon>
        <taxon>Bacteroidaceae</taxon>
        <taxon>Bacteroides</taxon>
    </lineage>
</organism>
<dbReference type="InterPro" id="IPR001830">
    <property type="entry name" value="Glyco_trans_20"/>
</dbReference>
<dbReference type="Gene3D" id="3.40.50.2000">
    <property type="entry name" value="Glycogen Phosphorylase B"/>
    <property type="match status" value="2"/>
</dbReference>
<comment type="caution">
    <text evidence="3">The sequence shown here is derived from an EMBL/GenBank/DDBJ whole genome shotgun (WGS) entry which is preliminary data.</text>
</comment>
<dbReference type="AlphaFoldDB" id="A0A7J4XEJ4"/>
<reference evidence="3 4" key="1">
    <citation type="journal article" date="2019" name="Nat. Med.">
        <title>A library of human gut bacterial isolates paired with longitudinal multiomics data enables mechanistic microbiome research.</title>
        <authorList>
            <person name="Poyet M."/>
            <person name="Groussin M."/>
            <person name="Gibbons S.M."/>
            <person name="Avila-Pacheco J."/>
            <person name="Jiang X."/>
            <person name="Kearney S.M."/>
            <person name="Perrotta A.R."/>
            <person name="Berdy B."/>
            <person name="Zhao S."/>
            <person name="Lieberman T.D."/>
            <person name="Swanson P.K."/>
            <person name="Smith M."/>
            <person name="Roesemann S."/>
            <person name="Alexander J.E."/>
            <person name="Rich S.A."/>
            <person name="Livny J."/>
            <person name="Vlamakis H."/>
            <person name="Clish C."/>
            <person name="Bullock K."/>
            <person name="Deik A."/>
            <person name="Scott J."/>
            <person name="Pierce K.A."/>
            <person name="Xavier R.J."/>
            <person name="Alm E.J."/>
        </authorList>
    </citation>
    <scope>NUCLEOTIDE SEQUENCE [LARGE SCALE GENOMIC DNA]</scope>
    <source>
        <strain evidence="3 4">BIOML-A10</strain>
    </source>
</reference>
<dbReference type="GO" id="GO:0005829">
    <property type="term" value="C:cytosol"/>
    <property type="evidence" value="ECO:0007669"/>
    <property type="project" value="TreeGrafter"/>
</dbReference>
<dbReference type="EMBL" id="VWMK01000021">
    <property type="protein sequence ID" value="KAA3759919.1"/>
    <property type="molecule type" value="Genomic_DNA"/>
</dbReference>
<dbReference type="NCBIfam" id="TIGR00685">
    <property type="entry name" value="T6PP"/>
    <property type="match status" value="1"/>
</dbReference>
<dbReference type="Gene3D" id="3.30.70.1020">
    <property type="entry name" value="Trehalose-6-phosphate phosphatase related protein, domain 2"/>
    <property type="match status" value="1"/>
</dbReference>
<dbReference type="CDD" id="cd01627">
    <property type="entry name" value="HAD_TPP"/>
    <property type="match status" value="1"/>
</dbReference>
<gene>
    <name evidence="3" type="ORF">F3F73_18800</name>
</gene>
<dbReference type="NCBIfam" id="NF011071">
    <property type="entry name" value="PRK14501.1"/>
    <property type="match status" value="1"/>
</dbReference>
<dbReference type="Pfam" id="PF02358">
    <property type="entry name" value="Trehalose_PPase"/>
    <property type="match status" value="1"/>
</dbReference>
<dbReference type="CDD" id="cd03788">
    <property type="entry name" value="GT20_TPS"/>
    <property type="match status" value="1"/>
</dbReference>